<dbReference type="SUPFAM" id="SSF52266">
    <property type="entry name" value="SGNH hydrolase"/>
    <property type="match status" value="1"/>
</dbReference>
<proteinExistence type="predicted"/>
<keyword evidence="1" id="KW-0812">Transmembrane</keyword>
<sequence>MDFRTRRWWRTGRLVVVGAVVAVAGVVVGGLVLLDGDAGAVAADEVTGGVGVSDVSAADLHKVARTRVYFGHQSVGNNILDGVPAVFAAHGVQAPPIEQRRAGPDAVGGFVAHSPIGENTKPIGKIQDFAAVLRGGMGRHVDVAVMKLCYVDITPDTDVDALFAAYRDTISALEKDFPDVTFVKATVPLTTQPGRVGRLKLWLKSDDGYGSAANATRERLNELIRTEYRGGNLFDVAAVESTGPDGSRVSGRHDGRPYFALVDEYAADPGHLNASGAQRAAAAWLAAVAKASAR</sequence>
<dbReference type="EMBL" id="BOPG01000029">
    <property type="protein sequence ID" value="GIJ57179.1"/>
    <property type="molecule type" value="Genomic_DNA"/>
</dbReference>
<gene>
    <name evidence="2" type="ORF">Vau01_046950</name>
</gene>
<dbReference type="Gene3D" id="3.40.50.1110">
    <property type="entry name" value="SGNH hydrolase"/>
    <property type="match status" value="1"/>
</dbReference>
<dbReference type="RefSeq" id="WP_203996310.1">
    <property type="nucleotide sequence ID" value="NZ_BOPG01000029.1"/>
</dbReference>
<dbReference type="Proteomes" id="UP000612585">
    <property type="component" value="Unassembled WGS sequence"/>
</dbReference>
<comment type="caution">
    <text evidence="2">The sequence shown here is derived from an EMBL/GenBank/DDBJ whole genome shotgun (WGS) entry which is preliminary data.</text>
</comment>
<keyword evidence="1" id="KW-1133">Transmembrane helix</keyword>
<dbReference type="InterPro" id="IPR036514">
    <property type="entry name" value="SGNH_hydro_sf"/>
</dbReference>
<reference evidence="2" key="1">
    <citation type="submission" date="2021-01" db="EMBL/GenBank/DDBJ databases">
        <title>Whole genome shotgun sequence of Virgisporangium aurantiacum NBRC 16421.</title>
        <authorList>
            <person name="Komaki H."/>
            <person name="Tamura T."/>
        </authorList>
    </citation>
    <scope>NUCLEOTIDE SEQUENCE</scope>
    <source>
        <strain evidence="2">NBRC 16421</strain>
    </source>
</reference>
<keyword evidence="1" id="KW-0472">Membrane</keyword>
<keyword evidence="3" id="KW-1185">Reference proteome</keyword>
<name>A0A8J3Z4J4_9ACTN</name>
<organism evidence="2 3">
    <name type="scientific">Virgisporangium aurantiacum</name>
    <dbReference type="NCBI Taxonomy" id="175570"/>
    <lineage>
        <taxon>Bacteria</taxon>
        <taxon>Bacillati</taxon>
        <taxon>Actinomycetota</taxon>
        <taxon>Actinomycetes</taxon>
        <taxon>Micromonosporales</taxon>
        <taxon>Micromonosporaceae</taxon>
        <taxon>Virgisporangium</taxon>
    </lineage>
</organism>
<dbReference type="AlphaFoldDB" id="A0A8J3Z4J4"/>
<evidence type="ECO:0000313" key="2">
    <source>
        <dbReference type="EMBL" id="GIJ57179.1"/>
    </source>
</evidence>
<protein>
    <submittedName>
        <fullName evidence="2">Uncharacterized protein</fullName>
    </submittedName>
</protein>
<evidence type="ECO:0000313" key="3">
    <source>
        <dbReference type="Proteomes" id="UP000612585"/>
    </source>
</evidence>
<evidence type="ECO:0000256" key="1">
    <source>
        <dbReference type="SAM" id="Phobius"/>
    </source>
</evidence>
<feature type="transmembrane region" description="Helical" evidence="1">
    <location>
        <begin position="12"/>
        <end position="34"/>
    </location>
</feature>
<accession>A0A8J3Z4J4</accession>